<dbReference type="InterPro" id="IPR011683">
    <property type="entry name" value="Glyco_hydro_53"/>
</dbReference>
<dbReference type="SUPFAM" id="SSF51445">
    <property type="entry name" value="(Trans)glycosidases"/>
    <property type="match status" value="2"/>
</dbReference>
<evidence type="ECO:0000256" key="4">
    <source>
        <dbReference type="RuleBase" id="RU361192"/>
    </source>
</evidence>
<dbReference type="GO" id="GO:0015926">
    <property type="term" value="F:glucosidase activity"/>
    <property type="evidence" value="ECO:0007669"/>
    <property type="project" value="InterPro"/>
</dbReference>
<reference evidence="5 6" key="2">
    <citation type="submission" date="2009-02" db="EMBL/GenBank/DDBJ databases">
        <title>Draft genome sequence of Eubacterium hallii (DSM 3353).</title>
        <authorList>
            <person name="Sudarsanam P."/>
            <person name="Ley R."/>
            <person name="Guruge J."/>
            <person name="Turnbaugh P.J."/>
            <person name="Mahowald M."/>
            <person name="Liep D."/>
            <person name="Gordon J."/>
        </authorList>
    </citation>
    <scope>NUCLEOTIDE SEQUENCE [LARGE SCALE GENOMIC DNA]</scope>
    <source>
        <strain evidence="5 6">DSM 3353</strain>
    </source>
</reference>
<comment type="caution">
    <text evidence="5">The sequence shown here is derived from an EMBL/GenBank/DDBJ whole genome shotgun (WGS) entry which is preliminary data.</text>
</comment>
<dbReference type="eggNOG" id="COG2340">
    <property type="taxonomic scope" value="Bacteria"/>
</dbReference>
<dbReference type="GO" id="GO:0031218">
    <property type="term" value="F:arabinogalactan endo-1,4-beta-galactosidase activity"/>
    <property type="evidence" value="ECO:0007669"/>
    <property type="project" value="UniProtKB-EC"/>
</dbReference>
<dbReference type="SUPFAM" id="SSF49373">
    <property type="entry name" value="Invasin/intimin cell-adhesion fragments"/>
    <property type="match status" value="1"/>
</dbReference>
<dbReference type="Gene3D" id="3.20.20.80">
    <property type="entry name" value="Glycosidases"/>
    <property type="match status" value="2"/>
</dbReference>
<comment type="catalytic activity">
    <reaction evidence="4">
        <text>The enzyme specifically hydrolyzes (1-&gt;4)-beta-D-galactosidic linkages in type I arabinogalactans.</text>
        <dbReference type="EC" id="3.2.1.89"/>
    </reaction>
</comment>
<dbReference type="GO" id="GO:0045490">
    <property type="term" value="P:pectin catabolic process"/>
    <property type="evidence" value="ECO:0007669"/>
    <property type="project" value="TreeGrafter"/>
</dbReference>
<dbReference type="PANTHER" id="PTHR34983">
    <property type="entry name" value="ARABINOGALACTAN ENDO-BETA-1,4-GALACTANASE A"/>
    <property type="match status" value="1"/>
</dbReference>
<reference evidence="5 6" key="1">
    <citation type="submission" date="2009-01" db="EMBL/GenBank/DDBJ databases">
        <authorList>
            <person name="Fulton L."/>
            <person name="Clifton S."/>
            <person name="Fulton B."/>
            <person name="Xu J."/>
            <person name="Minx P."/>
            <person name="Pepin K.H."/>
            <person name="Johnson M."/>
            <person name="Bhonagiri V."/>
            <person name="Nash W.E."/>
            <person name="Mardis E.R."/>
            <person name="Wilson R.K."/>
        </authorList>
    </citation>
    <scope>NUCLEOTIDE SEQUENCE [LARGE SCALE GENOMIC DNA]</scope>
    <source>
        <strain evidence="5 6">DSM 3353</strain>
    </source>
</reference>
<proteinExistence type="inferred from homology"/>
<evidence type="ECO:0000256" key="1">
    <source>
        <dbReference type="ARBA" id="ARBA00010687"/>
    </source>
</evidence>
<dbReference type="Proteomes" id="UP000003174">
    <property type="component" value="Unassembled WGS sequence"/>
</dbReference>
<dbReference type="EC" id="3.2.1.89" evidence="4"/>
<dbReference type="InterPro" id="IPR017853">
    <property type="entry name" value="GH"/>
</dbReference>
<evidence type="ECO:0000256" key="2">
    <source>
        <dbReference type="ARBA" id="ARBA00022801"/>
    </source>
</evidence>
<dbReference type="InterPro" id="IPR008964">
    <property type="entry name" value="Invasin/intimin_cell_adhesion"/>
</dbReference>
<dbReference type="Gene3D" id="2.60.40.1080">
    <property type="match status" value="1"/>
</dbReference>
<name>C0F0C0_9FIRM</name>
<keyword evidence="2 4" id="KW-0378">Hydrolase</keyword>
<evidence type="ECO:0000256" key="3">
    <source>
        <dbReference type="ARBA" id="ARBA00023295"/>
    </source>
</evidence>
<gene>
    <name evidence="5" type="ORF">EUBHAL_03139</name>
</gene>
<protein>
    <recommendedName>
        <fullName evidence="4">Arabinogalactan endo-beta-1,4-galactanase</fullName>
        <ecNumber evidence="4">3.2.1.89</ecNumber>
    </recommendedName>
</protein>
<evidence type="ECO:0000313" key="5">
    <source>
        <dbReference type="EMBL" id="EEG35035.1"/>
    </source>
</evidence>
<evidence type="ECO:0000313" key="6">
    <source>
        <dbReference type="Proteomes" id="UP000003174"/>
    </source>
</evidence>
<organism evidence="5 6">
    <name type="scientific">Anaerobutyricum hallii DSM 3353</name>
    <dbReference type="NCBI Taxonomy" id="411469"/>
    <lineage>
        <taxon>Bacteria</taxon>
        <taxon>Bacillati</taxon>
        <taxon>Bacillota</taxon>
        <taxon>Clostridia</taxon>
        <taxon>Lachnospirales</taxon>
        <taxon>Lachnospiraceae</taxon>
        <taxon>Anaerobutyricum</taxon>
    </lineage>
</organism>
<dbReference type="eggNOG" id="COG3867">
    <property type="taxonomic scope" value="Bacteria"/>
</dbReference>
<comment type="similarity">
    <text evidence="1 4">Belongs to the glycosyl hydrolase 53 family.</text>
</comment>
<dbReference type="PANTHER" id="PTHR34983:SF2">
    <property type="entry name" value="ENDO-BETA-1,4-GALACTANASE"/>
    <property type="match status" value="1"/>
</dbReference>
<accession>C0F0C0</accession>
<keyword evidence="3 4" id="KW-0326">Glycosidase</keyword>
<dbReference type="AlphaFoldDB" id="C0F0C0"/>
<sequence length="1077" mass="120180">MLKYILLFIRKEKLMKNNHNLLMKMKNLEKFSGAIKRCVAIAMATMLFATTGFSLDTHPVKAQEVSSSADKIEIPEISKDAFKKYKKISGIGANTILGADFTYYQQCLEWGKSYKNYMSQSVDNIFDYVKSQGINTISLKVAVNPTGENAYLSLDNAIKTLKAVKASKANLKTNLVLLYSDEMTYAGENGQKLPADWEKAEKAEQSVSRVESAKTYTKEIIAKLKQVNVLPDIVTIGNEVDWNFLGITDGEGWEGWKAMGDISALLKKEGVKNAVSIAAPSDAASVKYIVQKLGYASVDYDYIGVNVYPDNNTNNYIKSLKKEVESCASDKQLIVSNVEYERVNEANTANVYTQADSIYNLLEATIDEKNAGGLIYNEAAYAGSWKSFFDDEGDAQVSMAIFAYAQGHETDTSRDPYKYGDDTGLKQQKVTIKKVQNMSDSTIRGIDISSYTALKKAGVKYYDNEGKEASLLKVLSDNGVNYIRIRIWNDPYNEKGETYGGGSNDVKAGLEIAKEAAKYNIKVLLGFHYSDFWADPAVQLLPKAWKKDRNNQEKMCSNVYEFTKETLEQFKDAGADIGMVQVGNEISQGMMGIMHKTKANVWQEEEKSTIIDSYLSAGARAVRECTPDALVAIHLDNLNLGMYKDAMNAWERDNVDYDVLGASSYAFWAGKNMLKNVRKAGEYVASRGKLFAVLETSWLNSQKDADGTVNMVNNTNGAVYKVGPQGQADMLSDLYNAILSNDNGLGAFYWEGAWIPVRAGWVNWKYNKEMANEFGTGWAAENAEGYYPTSKLYYNGNPVWGGNSWDNQTLFDDKGYPLDSLRFYKDAVSSNEKYSRVVIALCDKENNVLEYRVVKVVSGKSMTYILPDIKGYTKEKDTIKILGTNDKISKVSVVYNKDIKKQAITVKKASYTIPYGTKFNLKNEVKAVGSLTFTSNNTNVVSVEKQGKKLVVKKPGKVTIKITAGATADYKQASRIVTIYAVPKKQTIKKVSTSKRKVKVNIKKDAKATGYQIVAAKNSKFSKGKKVLTKKGIRQVTYTITKLDSKKIYYVKARSYKKIGNKKYFGPWSKVKKIRVK</sequence>
<dbReference type="Pfam" id="PF07745">
    <property type="entry name" value="Glyco_hydro_53"/>
    <property type="match status" value="2"/>
</dbReference>
<dbReference type="EMBL" id="ACEP01000160">
    <property type="protein sequence ID" value="EEG35035.1"/>
    <property type="molecule type" value="Genomic_DNA"/>
</dbReference>